<reference evidence="1" key="1">
    <citation type="submission" date="2020-10" db="EMBL/GenBank/DDBJ databases">
        <authorList>
            <person name="Gilroy R."/>
        </authorList>
    </citation>
    <scope>NUCLEOTIDE SEQUENCE</scope>
    <source>
        <strain evidence="1">17113</strain>
    </source>
</reference>
<dbReference type="AlphaFoldDB" id="A0A9D9DER7"/>
<reference evidence="1" key="2">
    <citation type="journal article" date="2021" name="PeerJ">
        <title>Extensive microbial diversity within the chicken gut microbiome revealed by metagenomics and culture.</title>
        <authorList>
            <person name="Gilroy R."/>
            <person name="Ravi A."/>
            <person name="Getino M."/>
            <person name="Pursley I."/>
            <person name="Horton D.L."/>
            <person name="Alikhan N.F."/>
            <person name="Baker D."/>
            <person name="Gharbi K."/>
            <person name="Hall N."/>
            <person name="Watson M."/>
            <person name="Adriaenssens E.M."/>
            <person name="Foster-Nyarko E."/>
            <person name="Jarju S."/>
            <person name="Secka A."/>
            <person name="Antonio M."/>
            <person name="Oren A."/>
            <person name="Chaudhuri R.R."/>
            <person name="La Ragione R."/>
            <person name="Hildebrand F."/>
            <person name="Pallen M.J."/>
        </authorList>
    </citation>
    <scope>NUCLEOTIDE SEQUENCE</scope>
    <source>
        <strain evidence="1">17113</strain>
    </source>
</reference>
<sequence length="54" mass="6297">MIEIKPKTAMESKEMEQVKKAIADKSEGWQKRAIEFYLNNAKPVKLTPDQVLEY</sequence>
<comment type="caution">
    <text evidence="1">The sequence shown here is derived from an EMBL/GenBank/DDBJ whole genome shotgun (WGS) entry which is preliminary data.</text>
</comment>
<proteinExistence type="predicted"/>
<dbReference type="EMBL" id="JADINA010000008">
    <property type="protein sequence ID" value="MBO8425895.1"/>
    <property type="molecule type" value="Genomic_DNA"/>
</dbReference>
<evidence type="ECO:0000313" key="2">
    <source>
        <dbReference type="Proteomes" id="UP000823634"/>
    </source>
</evidence>
<dbReference type="Proteomes" id="UP000823634">
    <property type="component" value="Unassembled WGS sequence"/>
</dbReference>
<accession>A0A9D9DER7</accession>
<gene>
    <name evidence="1" type="ORF">IAC61_01060</name>
</gene>
<organism evidence="1 2">
    <name type="scientific">Candidatus Alloenteromonas pullistercoris</name>
    <dbReference type="NCBI Taxonomy" id="2840785"/>
    <lineage>
        <taxon>Bacteria</taxon>
        <taxon>Bacillati</taxon>
        <taxon>Bacillota</taxon>
        <taxon>Bacillota incertae sedis</taxon>
        <taxon>Candidatus Alloenteromonas</taxon>
    </lineage>
</organism>
<protein>
    <submittedName>
        <fullName evidence="1">Uncharacterized protein</fullName>
    </submittedName>
</protein>
<name>A0A9D9DER7_9FIRM</name>
<evidence type="ECO:0000313" key="1">
    <source>
        <dbReference type="EMBL" id="MBO8425895.1"/>
    </source>
</evidence>